<gene>
    <name evidence="3" type="primary">LOC100214193</name>
</gene>
<dbReference type="Gene3D" id="2.60.120.10">
    <property type="entry name" value="Jelly Rolls"/>
    <property type="match status" value="2"/>
</dbReference>
<keyword evidence="2" id="KW-1185">Reference proteome</keyword>
<evidence type="ECO:0000313" key="3">
    <source>
        <dbReference type="RefSeq" id="XP_065669767.1"/>
    </source>
</evidence>
<feature type="domain" description="Cyclic nucleotide-binding" evidence="1">
    <location>
        <begin position="192"/>
        <end position="242"/>
    </location>
</feature>
<dbReference type="CDD" id="cd00038">
    <property type="entry name" value="CAP_ED"/>
    <property type="match status" value="2"/>
</dbReference>
<dbReference type="SMART" id="SM00100">
    <property type="entry name" value="cNMP"/>
    <property type="match status" value="1"/>
</dbReference>
<dbReference type="PROSITE" id="PS00888">
    <property type="entry name" value="CNMP_BINDING_1"/>
    <property type="match status" value="1"/>
</dbReference>
<evidence type="ECO:0000313" key="2">
    <source>
        <dbReference type="Proteomes" id="UP001652625"/>
    </source>
</evidence>
<dbReference type="InterPro" id="IPR018490">
    <property type="entry name" value="cNMP-bd_dom_sf"/>
</dbReference>
<dbReference type="PROSITE" id="PS50042">
    <property type="entry name" value="CNMP_BINDING_3"/>
    <property type="match status" value="2"/>
</dbReference>
<protein>
    <submittedName>
        <fullName evidence="3">Uncharacterized protein LOC100214193 isoform X2</fullName>
    </submittedName>
</protein>
<dbReference type="GeneID" id="100214193"/>
<dbReference type="RefSeq" id="XP_065669767.1">
    <property type="nucleotide sequence ID" value="XM_065813695.1"/>
</dbReference>
<name>A0ABM4D639_HYDVU</name>
<evidence type="ECO:0000259" key="1">
    <source>
        <dbReference type="PROSITE" id="PS50042"/>
    </source>
</evidence>
<sequence>MVIPTDTLIRKIEHLVSQPIEERNEDEIQLLLPWFRKSSTLFQILDTARLTNVIRVAKLVTYKSDHIIVHQGDVGNCFFILLRGSVAVYAINPGTMPGSDDMIVEPISLDITTAKGPKERVRFGQELCVLRTGRCFGELSFISKHGVRTATVIAEEPCVAVLIGKAVFSEYVPEEFAQEIIKRTTFVAAHPLFKMWPLFYRNLLSENLQIKEYRYNELIIKQGHASDAVYFILDGQAKLTMNPKKHKEIYPNILCLLDGAQENEESSFDIYKSLTVLEKRQLRQTKGFHSLEQRHREVNVCTVGVQGIIGDIEAILDLPFNIASAVCMQHLILYEIERSSFLRLIVKKNPATYRKIRLSVHEKLKYRNGMYSGGIPIYQALLILFEKTKTRQNLLQSKAYRKNDSKPLKEGLLGETIEEDKGTSQANKLETKLIPVEMNSKEETHANKKHLFRNVALFAGKIMNTHKKYPEKSKISGLIYIHIYIYIRPCDEARWIALRTLNMSVNGLLGANFITRVKNLAHLKNLRGRKL</sequence>
<dbReference type="PANTHER" id="PTHR23011:SF28">
    <property type="entry name" value="CYCLIC NUCLEOTIDE-BINDING DOMAIN CONTAINING PROTEIN"/>
    <property type="match status" value="1"/>
</dbReference>
<reference evidence="3" key="1">
    <citation type="submission" date="2025-08" db="UniProtKB">
        <authorList>
            <consortium name="RefSeq"/>
        </authorList>
    </citation>
    <scope>IDENTIFICATION</scope>
</reference>
<dbReference type="InterPro" id="IPR014710">
    <property type="entry name" value="RmlC-like_jellyroll"/>
</dbReference>
<proteinExistence type="predicted"/>
<dbReference type="Proteomes" id="UP001652625">
    <property type="component" value="Chromosome 12"/>
</dbReference>
<dbReference type="InterPro" id="IPR000595">
    <property type="entry name" value="cNMP-bd_dom"/>
</dbReference>
<dbReference type="PANTHER" id="PTHR23011">
    <property type="entry name" value="CYCLIC NUCLEOTIDE-BINDING DOMAIN CONTAINING PROTEIN"/>
    <property type="match status" value="1"/>
</dbReference>
<organism evidence="2 3">
    <name type="scientific">Hydra vulgaris</name>
    <name type="common">Hydra</name>
    <name type="synonym">Hydra attenuata</name>
    <dbReference type="NCBI Taxonomy" id="6087"/>
    <lineage>
        <taxon>Eukaryota</taxon>
        <taxon>Metazoa</taxon>
        <taxon>Cnidaria</taxon>
        <taxon>Hydrozoa</taxon>
        <taxon>Hydroidolina</taxon>
        <taxon>Anthoathecata</taxon>
        <taxon>Aplanulata</taxon>
        <taxon>Hydridae</taxon>
        <taxon>Hydra</taxon>
    </lineage>
</organism>
<feature type="domain" description="Cyclic nucleotide-binding" evidence="1">
    <location>
        <begin position="41"/>
        <end position="172"/>
    </location>
</feature>
<dbReference type="InterPro" id="IPR018488">
    <property type="entry name" value="cNMP-bd_CS"/>
</dbReference>
<dbReference type="SUPFAM" id="SSF51206">
    <property type="entry name" value="cAMP-binding domain-like"/>
    <property type="match status" value="2"/>
</dbReference>
<accession>A0ABM4D639</accession>